<dbReference type="PANTHER" id="PTHR35269:SF1">
    <property type="entry name" value="SMALL VCP_P97-INTERACTING PROTEIN"/>
    <property type="match status" value="1"/>
</dbReference>
<evidence type="ECO:0000256" key="1">
    <source>
        <dbReference type="ARBA" id="ARBA00022707"/>
    </source>
</evidence>
<dbReference type="Proteomes" id="UP000694701">
    <property type="component" value="Unplaced"/>
</dbReference>
<dbReference type="GO" id="GO:0010508">
    <property type="term" value="P:positive regulation of autophagy"/>
    <property type="evidence" value="ECO:0007669"/>
    <property type="project" value="TreeGrafter"/>
</dbReference>
<dbReference type="GO" id="GO:1904153">
    <property type="term" value="P:negative regulation of retrograde protein transport, ER to cytosol"/>
    <property type="evidence" value="ECO:0007669"/>
    <property type="project" value="TreeGrafter"/>
</dbReference>
<dbReference type="InterPro" id="IPR031632">
    <property type="entry name" value="SVIP"/>
</dbReference>
<dbReference type="Proteomes" id="UP000694700">
    <property type="component" value="Unplaced"/>
</dbReference>
<dbReference type="GO" id="GO:1904240">
    <property type="term" value="P:negative regulation of VCP-NPL4-UFD1 AAA ATPase complex assembly"/>
    <property type="evidence" value="ECO:0007669"/>
    <property type="project" value="TreeGrafter"/>
</dbReference>
<dbReference type="PANTHER" id="PTHR35269">
    <property type="entry name" value="SMALL VCP/P97-INTERACTING PROTEIN"/>
    <property type="match status" value="1"/>
</dbReference>
<keyword evidence="6" id="KW-1185">Reference proteome</keyword>
<feature type="compositionally biased region" description="Basic and acidic residues" evidence="4">
    <location>
        <begin position="28"/>
        <end position="47"/>
    </location>
</feature>
<name>A0A8C2CWG2_CYPCA</name>
<organism evidence="5 7">
    <name type="scientific">Cyprinus carpio</name>
    <name type="common">Common carp</name>
    <dbReference type="NCBI Taxonomy" id="7962"/>
    <lineage>
        <taxon>Eukaryota</taxon>
        <taxon>Metazoa</taxon>
        <taxon>Chordata</taxon>
        <taxon>Craniata</taxon>
        <taxon>Vertebrata</taxon>
        <taxon>Euteleostomi</taxon>
        <taxon>Actinopterygii</taxon>
        <taxon>Neopterygii</taxon>
        <taxon>Teleostei</taxon>
        <taxon>Ostariophysi</taxon>
        <taxon>Cypriniformes</taxon>
        <taxon>Cyprinidae</taxon>
        <taxon>Cyprininae</taxon>
        <taxon>Cyprinus</taxon>
    </lineage>
</organism>
<evidence type="ECO:0000313" key="7">
    <source>
        <dbReference type="Proteomes" id="UP000694701"/>
    </source>
</evidence>
<dbReference type="GO" id="GO:1904293">
    <property type="term" value="P:negative regulation of ERAD pathway"/>
    <property type="evidence" value="ECO:0007669"/>
    <property type="project" value="TreeGrafter"/>
</dbReference>
<evidence type="ECO:0000313" key="5">
    <source>
        <dbReference type="Ensembl" id="ENSCCRP00020014783.1"/>
    </source>
</evidence>
<sequence>MSGGVRMSMGMCLPCLSGAEDDVVTPDPETRRRQLADAAEKRQKEITYRGIKNPEALERKKKKQEETEKQTMNTVPSEGGGLKVHKLFTFSTN</sequence>
<feature type="compositionally biased region" description="Basic and acidic residues" evidence="4">
    <location>
        <begin position="55"/>
        <end position="69"/>
    </location>
</feature>
<keyword evidence="2" id="KW-0564">Palmitate</keyword>
<gene>
    <name evidence="5" type="primary">LOC109106880</name>
</gene>
<dbReference type="AlphaFoldDB" id="A0A8C2CWG2"/>
<dbReference type="Ensembl" id="ENSCCRT00020016263.1">
    <property type="protein sequence ID" value="ENSCCRP00020014783.1"/>
    <property type="gene ID" value="ENSCCRG00020007180.1"/>
</dbReference>
<evidence type="ECO:0000256" key="2">
    <source>
        <dbReference type="ARBA" id="ARBA00023139"/>
    </source>
</evidence>
<dbReference type="GO" id="GO:0005789">
    <property type="term" value="C:endoplasmic reticulum membrane"/>
    <property type="evidence" value="ECO:0007669"/>
    <property type="project" value="TreeGrafter"/>
</dbReference>
<reference evidence="5" key="1">
    <citation type="submission" date="2025-05" db="UniProtKB">
        <authorList>
            <consortium name="Ensembl"/>
        </authorList>
    </citation>
    <scope>IDENTIFICATION</scope>
</reference>
<keyword evidence="3" id="KW-0449">Lipoprotein</keyword>
<evidence type="ECO:0000256" key="3">
    <source>
        <dbReference type="ARBA" id="ARBA00023288"/>
    </source>
</evidence>
<evidence type="ECO:0000256" key="4">
    <source>
        <dbReference type="SAM" id="MobiDB-lite"/>
    </source>
</evidence>
<protein>
    <submittedName>
        <fullName evidence="5">Small VCP/p97-interacting protein-like</fullName>
    </submittedName>
</protein>
<dbReference type="InterPro" id="IPR055366">
    <property type="entry name" value="SVIP_metazoa"/>
</dbReference>
<feature type="region of interest" description="Disordered" evidence="4">
    <location>
        <begin position="17"/>
        <end position="81"/>
    </location>
</feature>
<dbReference type="Proteomes" id="UP000694427">
    <property type="component" value="Unplaced"/>
</dbReference>
<proteinExistence type="predicted"/>
<accession>A0A8C2CWG2</accession>
<dbReference type="Ensembl" id="ENSCCRT00010045450.1">
    <property type="protein sequence ID" value="ENSCCRP00010041407.1"/>
    <property type="gene ID" value="ENSCCRG00010017640.1"/>
</dbReference>
<keyword evidence="1" id="KW-0519">Myristate</keyword>
<evidence type="ECO:0000313" key="6">
    <source>
        <dbReference type="Proteomes" id="UP000694427"/>
    </source>
</evidence>
<dbReference type="Ensembl" id="ENSCCRT00015064022.1">
    <property type="protein sequence ID" value="ENSCCRP00015061991.1"/>
    <property type="gene ID" value="ENSCCRG00015025323.1"/>
</dbReference>
<dbReference type="Pfam" id="PF15811">
    <property type="entry name" value="SVIP"/>
    <property type="match status" value="1"/>
</dbReference>